<gene>
    <name evidence="2" type="ORF">V6617_08085</name>
</gene>
<feature type="domain" description="MaoC-like" evidence="1">
    <location>
        <begin position="16"/>
        <end position="122"/>
    </location>
</feature>
<dbReference type="Gene3D" id="3.10.129.10">
    <property type="entry name" value="Hotdog Thioesterase"/>
    <property type="match status" value="1"/>
</dbReference>
<dbReference type="InterPro" id="IPR029069">
    <property type="entry name" value="HotDog_dom_sf"/>
</dbReference>
<dbReference type="EMBL" id="CP146275">
    <property type="protein sequence ID" value="WWT34411.1"/>
    <property type="molecule type" value="Genomic_DNA"/>
</dbReference>
<dbReference type="RefSeq" id="WP_338610310.1">
    <property type="nucleotide sequence ID" value="NZ_CP146275.1"/>
</dbReference>
<accession>A0ABZ2I3M8</accession>
<reference evidence="2 3" key="1">
    <citation type="submission" date="2024-02" db="EMBL/GenBank/DDBJ databases">
        <title>Complete genome sequence of Pelagibacterium nitratireducens ZH15.</title>
        <authorList>
            <person name="Zhao L.H."/>
        </authorList>
    </citation>
    <scope>NUCLEOTIDE SEQUENCE [LARGE SCALE GENOMIC DNA]</scope>
    <source>
        <strain evidence="2 3">ZH15</strain>
    </source>
</reference>
<proteinExistence type="predicted"/>
<evidence type="ECO:0000313" key="3">
    <source>
        <dbReference type="Proteomes" id="UP001369958"/>
    </source>
</evidence>
<dbReference type="Pfam" id="PF01575">
    <property type="entry name" value="MaoC_dehydratas"/>
    <property type="match status" value="1"/>
</dbReference>
<evidence type="ECO:0000259" key="1">
    <source>
        <dbReference type="Pfam" id="PF01575"/>
    </source>
</evidence>
<dbReference type="Proteomes" id="UP001369958">
    <property type="component" value="Chromosome"/>
</dbReference>
<evidence type="ECO:0000313" key="2">
    <source>
        <dbReference type="EMBL" id="WWT34411.1"/>
    </source>
</evidence>
<dbReference type="PANTHER" id="PTHR43664">
    <property type="entry name" value="MONOAMINE OXIDASE-RELATED"/>
    <property type="match status" value="1"/>
</dbReference>
<dbReference type="CDD" id="cd03454">
    <property type="entry name" value="YdeM"/>
    <property type="match status" value="1"/>
</dbReference>
<keyword evidence="3" id="KW-1185">Reference proteome</keyword>
<protein>
    <submittedName>
        <fullName evidence="2">MaoC family dehydratase</fullName>
    </submittedName>
</protein>
<dbReference type="SUPFAM" id="SSF54637">
    <property type="entry name" value="Thioesterase/thiol ester dehydrase-isomerase"/>
    <property type="match status" value="1"/>
</dbReference>
<dbReference type="InterPro" id="IPR002539">
    <property type="entry name" value="MaoC-like_dom"/>
</dbReference>
<organism evidence="2 3">
    <name type="scientific">Pelagibacterium nitratireducens</name>
    <dbReference type="NCBI Taxonomy" id="1046114"/>
    <lineage>
        <taxon>Bacteria</taxon>
        <taxon>Pseudomonadati</taxon>
        <taxon>Pseudomonadota</taxon>
        <taxon>Alphaproteobacteria</taxon>
        <taxon>Hyphomicrobiales</taxon>
        <taxon>Devosiaceae</taxon>
        <taxon>Pelagibacterium</taxon>
    </lineage>
</organism>
<dbReference type="PANTHER" id="PTHR43664:SF1">
    <property type="entry name" value="BETA-METHYLMALYL-COA DEHYDRATASE"/>
    <property type="match status" value="1"/>
</dbReference>
<name>A0ABZ2I3M8_9HYPH</name>
<dbReference type="InterPro" id="IPR052342">
    <property type="entry name" value="MCH/BMMD"/>
</dbReference>
<sequence length="152" mass="16982">MTARTFEDFSIGEIWQSEELEITEAEIVNFGRANDPQPIHYDPIAAANGRFKGLIASGWQIAALSMRLFIESGGYGETPVVGMGIDELRWKKPVRPGDRVHVVREVIDKHLSKSNPKFGIIRTRISVVNHNTEVVMSMISIGQVPTRQPQAQ</sequence>